<dbReference type="GO" id="GO:0008446">
    <property type="term" value="F:GDP-mannose 4,6-dehydratase activity"/>
    <property type="evidence" value="ECO:0007669"/>
    <property type="project" value="UniProtKB-EC"/>
</dbReference>
<comment type="caution">
    <text evidence="1">The sequence shown here is derived from an EMBL/GenBank/DDBJ whole genome shotgun (WGS) entry which is preliminary data.</text>
</comment>
<gene>
    <name evidence="1" type="ORF">QO033_25170</name>
</gene>
<dbReference type="EC" id="4.2.1.47" evidence="1"/>
<reference evidence="1 2" key="1">
    <citation type="submission" date="2023-05" db="EMBL/GenBank/DDBJ databases">
        <title>Pseudodonghicola sp. nov.</title>
        <authorList>
            <person name="Huang J."/>
        </authorList>
    </citation>
    <scope>NUCLEOTIDE SEQUENCE [LARGE SCALE GENOMIC DNA]</scope>
    <source>
        <strain evidence="1 2">IC7</strain>
    </source>
</reference>
<keyword evidence="1" id="KW-0456">Lyase</keyword>
<organism evidence="1 2">
    <name type="scientific">Pseudodonghicola flavimaris</name>
    <dbReference type="NCBI Taxonomy" id="3050036"/>
    <lineage>
        <taxon>Bacteria</taxon>
        <taxon>Pseudomonadati</taxon>
        <taxon>Pseudomonadota</taxon>
        <taxon>Alphaproteobacteria</taxon>
        <taxon>Rhodobacterales</taxon>
        <taxon>Paracoccaceae</taxon>
        <taxon>Pseudodonghicola</taxon>
    </lineage>
</organism>
<evidence type="ECO:0000313" key="1">
    <source>
        <dbReference type="EMBL" id="MDK3020976.1"/>
    </source>
</evidence>
<dbReference type="EMBL" id="JASNJD010000052">
    <property type="protein sequence ID" value="MDK3020976.1"/>
    <property type="molecule type" value="Genomic_DNA"/>
</dbReference>
<keyword evidence="2" id="KW-1185">Reference proteome</keyword>
<dbReference type="Proteomes" id="UP001243757">
    <property type="component" value="Unassembled WGS sequence"/>
</dbReference>
<name>A0ABT7F8Q2_9RHOB</name>
<accession>A0ABT7F8Q2</accession>
<protein>
    <submittedName>
        <fullName evidence="1">GDP-mannose 4,6-dehydratase</fullName>
        <ecNumber evidence="1">4.2.1.47</ecNumber>
    </submittedName>
</protein>
<feature type="non-terminal residue" evidence="1">
    <location>
        <position position="1"/>
    </location>
</feature>
<proteinExistence type="predicted"/>
<dbReference type="Gene3D" id="3.90.25.10">
    <property type="entry name" value="UDP-galactose 4-epimerase, domain 1"/>
    <property type="match status" value="1"/>
</dbReference>
<sequence length="53" mass="5763">LGDPAKAKEKLGWVPEITVQEMCAEMVAEDLKVAQRHALLKAHGHDVPVSVES</sequence>
<evidence type="ECO:0000313" key="2">
    <source>
        <dbReference type="Proteomes" id="UP001243757"/>
    </source>
</evidence>
<dbReference type="Gene3D" id="3.40.50.720">
    <property type="entry name" value="NAD(P)-binding Rossmann-like Domain"/>
    <property type="match status" value="1"/>
</dbReference>